<organism evidence="2 3">
    <name type="scientific">Aphidius gifuensis</name>
    <name type="common">Parasitoid wasp</name>
    <dbReference type="NCBI Taxonomy" id="684658"/>
    <lineage>
        <taxon>Eukaryota</taxon>
        <taxon>Metazoa</taxon>
        <taxon>Ecdysozoa</taxon>
        <taxon>Arthropoda</taxon>
        <taxon>Hexapoda</taxon>
        <taxon>Insecta</taxon>
        <taxon>Pterygota</taxon>
        <taxon>Neoptera</taxon>
        <taxon>Endopterygota</taxon>
        <taxon>Hymenoptera</taxon>
        <taxon>Apocrita</taxon>
        <taxon>Ichneumonoidea</taxon>
        <taxon>Braconidae</taxon>
        <taxon>Aphidiinae</taxon>
        <taxon>Aphidius</taxon>
    </lineage>
</organism>
<evidence type="ECO:0000313" key="2">
    <source>
        <dbReference type="EMBL" id="KAF7991087.1"/>
    </source>
</evidence>
<dbReference type="PANTHER" id="PTHR11257:SF11">
    <property type="entry name" value="CHEMOSENSORY PROTEIN 17"/>
    <property type="match status" value="1"/>
</dbReference>
<gene>
    <name evidence="2" type="ORF">HCN44_002649</name>
</gene>
<sequence length="108" mass="12981">MKTLLLIILLIISIFFVMIIASNTKDHDILILLKDKIFIKKQIKCFLRKGNCDYFGREMKRLLPNDLNDNCSQCTGKEVINIRQLKKFIEHYYPKEWRQIIARYRSMI</sequence>
<dbReference type="Gene3D" id="1.10.2080.10">
    <property type="entry name" value="Insect odorant-binding protein A10/Ejaculatory bulb-specific protein 3"/>
    <property type="match status" value="1"/>
</dbReference>
<dbReference type="EMBL" id="JACMRX010000004">
    <property type="protein sequence ID" value="KAF7991087.1"/>
    <property type="molecule type" value="Genomic_DNA"/>
</dbReference>
<dbReference type="InterPro" id="IPR005055">
    <property type="entry name" value="A10/PebIII"/>
</dbReference>
<name>A0A834XT03_APHGI</name>
<comment type="caution">
    <text evidence="2">The sequence shown here is derived from an EMBL/GenBank/DDBJ whole genome shotgun (WGS) entry which is preliminary data.</text>
</comment>
<evidence type="ECO:0008006" key="4">
    <source>
        <dbReference type="Google" id="ProtNLM"/>
    </source>
</evidence>
<dbReference type="InterPro" id="IPR036682">
    <property type="entry name" value="OS_D_A10/PebIII_sf"/>
</dbReference>
<feature type="chain" id="PRO_5033028576" description="Chemosensory protein" evidence="1">
    <location>
        <begin position="22"/>
        <end position="108"/>
    </location>
</feature>
<reference evidence="2 3" key="1">
    <citation type="submission" date="2020-08" db="EMBL/GenBank/DDBJ databases">
        <title>Aphidius gifuensis genome sequencing and assembly.</title>
        <authorList>
            <person name="Du Z."/>
        </authorList>
    </citation>
    <scope>NUCLEOTIDE SEQUENCE [LARGE SCALE GENOMIC DNA]</scope>
    <source>
        <strain evidence="2">YNYX2018</strain>
        <tissue evidence="2">Adults</tissue>
    </source>
</reference>
<dbReference type="AlphaFoldDB" id="A0A834XT03"/>
<dbReference type="SUPFAM" id="SSF100910">
    <property type="entry name" value="Chemosensory protein Csp2"/>
    <property type="match status" value="1"/>
</dbReference>
<proteinExistence type="predicted"/>
<evidence type="ECO:0000313" key="3">
    <source>
        <dbReference type="Proteomes" id="UP000639338"/>
    </source>
</evidence>
<keyword evidence="3" id="KW-1185">Reference proteome</keyword>
<keyword evidence="1" id="KW-0732">Signal</keyword>
<dbReference type="PANTHER" id="PTHR11257">
    <property type="entry name" value="CHEMOSENSORY PROTEIN-RELATED"/>
    <property type="match status" value="1"/>
</dbReference>
<accession>A0A834XT03</accession>
<dbReference type="Proteomes" id="UP000639338">
    <property type="component" value="Unassembled WGS sequence"/>
</dbReference>
<evidence type="ECO:0000256" key="1">
    <source>
        <dbReference type="SAM" id="SignalP"/>
    </source>
</evidence>
<dbReference type="Pfam" id="PF03392">
    <property type="entry name" value="OS-D"/>
    <property type="match status" value="1"/>
</dbReference>
<protein>
    <recommendedName>
        <fullName evidence="4">Chemosensory protein</fullName>
    </recommendedName>
</protein>
<feature type="signal peptide" evidence="1">
    <location>
        <begin position="1"/>
        <end position="21"/>
    </location>
</feature>